<dbReference type="HOGENOM" id="CLU_3406691_0_0_1"/>
<reference evidence="2" key="1">
    <citation type="submission" date="2011-07" db="EMBL/GenBank/DDBJ databases">
        <authorList>
            <consortium name="Caenorhabditis brenneri Sequencing and Analysis Consortium"/>
            <person name="Wilson R.K."/>
        </authorList>
    </citation>
    <scope>NUCLEOTIDE SEQUENCE [LARGE SCALE GENOMIC DNA]</scope>
    <source>
        <strain evidence="2">PB2801</strain>
    </source>
</reference>
<evidence type="ECO:0000313" key="2">
    <source>
        <dbReference type="Proteomes" id="UP000008068"/>
    </source>
</evidence>
<dbReference type="InParanoid" id="G0NFJ1"/>
<dbReference type="Proteomes" id="UP000008068">
    <property type="component" value="Unassembled WGS sequence"/>
</dbReference>
<accession>G0NFJ1</accession>
<gene>
    <name evidence="1" type="ORF">CAEBREN_03230</name>
</gene>
<protein>
    <submittedName>
        <fullName evidence="1">Uncharacterized protein</fullName>
    </submittedName>
</protein>
<sequence length="30" mass="3559">MVFWPETSISKNMSSAKYLVIEQKIPYRLV</sequence>
<name>G0NFJ1_CAEBE</name>
<keyword evidence="2" id="KW-1185">Reference proteome</keyword>
<dbReference type="AlphaFoldDB" id="G0NFJ1"/>
<organism evidence="2">
    <name type="scientific">Caenorhabditis brenneri</name>
    <name type="common">Nematode worm</name>
    <dbReference type="NCBI Taxonomy" id="135651"/>
    <lineage>
        <taxon>Eukaryota</taxon>
        <taxon>Metazoa</taxon>
        <taxon>Ecdysozoa</taxon>
        <taxon>Nematoda</taxon>
        <taxon>Chromadorea</taxon>
        <taxon>Rhabditida</taxon>
        <taxon>Rhabditina</taxon>
        <taxon>Rhabditomorpha</taxon>
        <taxon>Rhabditoidea</taxon>
        <taxon>Rhabditidae</taxon>
        <taxon>Peloderinae</taxon>
        <taxon>Caenorhabditis</taxon>
    </lineage>
</organism>
<evidence type="ECO:0000313" key="1">
    <source>
        <dbReference type="EMBL" id="EGT59595.1"/>
    </source>
</evidence>
<proteinExistence type="predicted"/>
<dbReference type="EMBL" id="GL379876">
    <property type="protein sequence ID" value="EGT59595.1"/>
    <property type="molecule type" value="Genomic_DNA"/>
</dbReference>